<dbReference type="Gramene" id="ABO96785">
    <property type="protein sequence ID" value="ABO96785"/>
    <property type="gene ID" value="OSTLU_32216"/>
</dbReference>
<keyword evidence="6 8" id="KW-0472">Membrane</keyword>
<comment type="similarity">
    <text evidence="2">Belongs to the drug/metabolite transporter (DMT) superfamily. Plant drug/metabolite exporter (P-DME) (TC 2.A.7.4) family.</text>
</comment>
<dbReference type="AlphaFoldDB" id="A4RZ11"/>
<dbReference type="GO" id="GO:0005886">
    <property type="term" value="C:plasma membrane"/>
    <property type="evidence" value="ECO:0007669"/>
    <property type="project" value="UniProtKB-SubCell"/>
</dbReference>
<dbReference type="GeneID" id="5002548"/>
<dbReference type="InterPro" id="IPR051258">
    <property type="entry name" value="Diverse_Substrate_Transporter"/>
</dbReference>
<dbReference type="eggNOG" id="ENOG502S0YE">
    <property type="taxonomic scope" value="Eukaryota"/>
</dbReference>
<dbReference type="OMA" id="WIEIAAM"/>
<feature type="domain" description="EamA" evidence="9">
    <location>
        <begin position="227"/>
        <end position="373"/>
    </location>
</feature>
<dbReference type="InterPro" id="IPR037185">
    <property type="entry name" value="EmrE-like"/>
</dbReference>
<sequence length="399" mass="42212">MAATATARYAETLLRQNRSHAIESTFLDDFVDVTCDIDDAECAEKQYTKREELWRAWNKANDGVSKRTRGLVLFAFLMAGFGANITLIKIAQQDLSTDLFAALRFTAGSLVFAPFLKSALKDDRIVRGGFELGLWVSLGYYLQNLGVELTDAARASFISSFTIIAVPIIAGLSGRSVRSQTWIATAIAVAGLAMMEDLVSVPGLVDATTATAVADVVAGDAPASLRGDLYTLGSAFIFGVHIFRTDCIFNGVYLKHKESMGLVCIQMLTVVTVFFGLLARDYLNCDCDLGAILGVNSIAEIPWGLIGFVGVVTTAGCVYLETVALTLLASQEATLMYSTEPVWGALFAYMLLGETLSPSAAAGAGLILASTLVGSISSGGSGGGDEGAESPESPRADAR</sequence>
<evidence type="ECO:0000256" key="7">
    <source>
        <dbReference type="SAM" id="MobiDB-lite"/>
    </source>
</evidence>
<organism evidence="10 11">
    <name type="scientific">Ostreococcus lucimarinus (strain CCE9901)</name>
    <dbReference type="NCBI Taxonomy" id="436017"/>
    <lineage>
        <taxon>Eukaryota</taxon>
        <taxon>Viridiplantae</taxon>
        <taxon>Chlorophyta</taxon>
        <taxon>Mamiellophyceae</taxon>
        <taxon>Mamiellales</taxon>
        <taxon>Bathycoccaceae</taxon>
        <taxon>Ostreococcus</taxon>
    </lineage>
</organism>
<keyword evidence="11" id="KW-1185">Reference proteome</keyword>
<dbReference type="STRING" id="436017.A4RZ11"/>
<feature type="region of interest" description="Disordered" evidence="7">
    <location>
        <begin position="378"/>
        <end position="399"/>
    </location>
</feature>
<dbReference type="InterPro" id="IPR000620">
    <property type="entry name" value="EamA_dom"/>
</dbReference>
<dbReference type="PANTHER" id="PTHR42920:SF26">
    <property type="entry name" value="OS03G0707200 PROTEIN"/>
    <property type="match status" value="1"/>
</dbReference>
<keyword evidence="4 8" id="KW-0812">Transmembrane</keyword>
<name>A4RZ11_OSTLU</name>
<evidence type="ECO:0000313" key="10">
    <source>
        <dbReference type="EMBL" id="ABO96785.1"/>
    </source>
</evidence>
<keyword evidence="5 8" id="KW-1133">Transmembrane helix</keyword>
<evidence type="ECO:0000256" key="4">
    <source>
        <dbReference type="ARBA" id="ARBA00022692"/>
    </source>
</evidence>
<feature type="transmembrane region" description="Helical" evidence="8">
    <location>
        <begin position="181"/>
        <end position="199"/>
    </location>
</feature>
<proteinExistence type="inferred from homology"/>
<evidence type="ECO:0000259" key="9">
    <source>
        <dbReference type="Pfam" id="PF00892"/>
    </source>
</evidence>
<evidence type="ECO:0000256" key="2">
    <source>
        <dbReference type="ARBA" id="ARBA00007635"/>
    </source>
</evidence>
<evidence type="ECO:0000256" key="8">
    <source>
        <dbReference type="SAM" id="Phobius"/>
    </source>
</evidence>
<feature type="transmembrane region" description="Helical" evidence="8">
    <location>
        <begin position="155"/>
        <end position="174"/>
    </location>
</feature>
<evidence type="ECO:0000256" key="6">
    <source>
        <dbReference type="ARBA" id="ARBA00023136"/>
    </source>
</evidence>
<reference evidence="10 11" key="1">
    <citation type="journal article" date="2007" name="Proc. Natl. Acad. Sci. U.S.A.">
        <title>The tiny eukaryote Ostreococcus provides genomic insights into the paradox of plankton speciation.</title>
        <authorList>
            <person name="Palenik B."/>
            <person name="Grimwood J."/>
            <person name="Aerts A."/>
            <person name="Rouze P."/>
            <person name="Salamov A."/>
            <person name="Putnam N."/>
            <person name="Dupont C."/>
            <person name="Jorgensen R."/>
            <person name="Derelle E."/>
            <person name="Rombauts S."/>
            <person name="Zhou K."/>
            <person name="Otillar R."/>
            <person name="Merchant S.S."/>
            <person name="Podell S."/>
            <person name="Gaasterland T."/>
            <person name="Napoli C."/>
            <person name="Gendler K."/>
            <person name="Manuell A."/>
            <person name="Tai V."/>
            <person name="Vallon O."/>
            <person name="Piganeau G."/>
            <person name="Jancek S."/>
            <person name="Heijde M."/>
            <person name="Jabbari K."/>
            <person name="Bowler C."/>
            <person name="Lohr M."/>
            <person name="Robbens S."/>
            <person name="Werner G."/>
            <person name="Dubchak I."/>
            <person name="Pazour G.J."/>
            <person name="Ren Q."/>
            <person name="Paulsen I."/>
            <person name="Delwiche C."/>
            <person name="Schmutz J."/>
            <person name="Rokhsar D."/>
            <person name="Van de Peer Y."/>
            <person name="Moreau H."/>
            <person name="Grigoriev I.V."/>
        </authorList>
    </citation>
    <scope>NUCLEOTIDE SEQUENCE [LARGE SCALE GENOMIC DNA]</scope>
    <source>
        <strain evidence="10 11">CCE9901</strain>
    </source>
</reference>
<dbReference type="HOGENOM" id="CLU_033863_21_4_1"/>
<feature type="transmembrane region" description="Helical" evidence="8">
    <location>
        <begin position="229"/>
        <end position="249"/>
    </location>
</feature>
<feature type="transmembrane region" description="Helical" evidence="8">
    <location>
        <begin position="303"/>
        <end position="328"/>
    </location>
</feature>
<protein>
    <submittedName>
        <fullName evidence="10">DMT family transporter: drug/metabolite</fullName>
    </submittedName>
</protein>
<evidence type="ECO:0000256" key="5">
    <source>
        <dbReference type="ARBA" id="ARBA00022989"/>
    </source>
</evidence>
<dbReference type="KEGG" id="olu:OSTLU_32216"/>
<feature type="transmembrane region" description="Helical" evidence="8">
    <location>
        <begin position="71"/>
        <end position="91"/>
    </location>
</feature>
<dbReference type="Pfam" id="PF00892">
    <property type="entry name" value="EamA"/>
    <property type="match status" value="2"/>
</dbReference>
<gene>
    <name evidence="10" type="ORF">OSTLU_32216</name>
</gene>
<dbReference type="Proteomes" id="UP000001568">
    <property type="component" value="Chromosome 6"/>
</dbReference>
<evidence type="ECO:0000256" key="3">
    <source>
        <dbReference type="ARBA" id="ARBA00022475"/>
    </source>
</evidence>
<dbReference type="OrthoDB" id="498039at2759"/>
<dbReference type="RefSeq" id="XP_001418492.1">
    <property type="nucleotide sequence ID" value="XM_001418455.1"/>
</dbReference>
<feature type="transmembrane region" description="Helical" evidence="8">
    <location>
        <begin position="261"/>
        <end position="283"/>
    </location>
</feature>
<accession>A4RZ11</accession>
<evidence type="ECO:0000256" key="1">
    <source>
        <dbReference type="ARBA" id="ARBA00004651"/>
    </source>
</evidence>
<dbReference type="EMBL" id="CP000586">
    <property type="protein sequence ID" value="ABO96785.1"/>
    <property type="molecule type" value="Genomic_DNA"/>
</dbReference>
<evidence type="ECO:0000313" key="11">
    <source>
        <dbReference type="Proteomes" id="UP000001568"/>
    </source>
</evidence>
<dbReference type="SUPFAM" id="SSF103481">
    <property type="entry name" value="Multidrug resistance efflux transporter EmrE"/>
    <property type="match status" value="2"/>
</dbReference>
<keyword evidence="3" id="KW-1003">Cell membrane</keyword>
<feature type="domain" description="EamA" evidence="9">
    <location>
        <begin position="69"/>
        <end position="195"/>
    </location>
</feature>
<comment type="subcellular location">
    <subcellularLocation>
        <location evidence="1">Cell membrane</location>
        <topology evidence="1">Multi-pass membrane protein</topology>
    </subcellularLocation>
</comment>
<dbReference type="PANTHER" id="PTHR42920">
    <property type="entry name" value="OS03G0707200 PROTEIN-RELATED"/>
    <property type="match status" value="1"/>
</dbReference>